<evidence type="ECO:0000313" key="1">
    <source>
        <dbReference type="EMBL" id="KAI4383056.1"/>
    </source>
</evidence>
<dbReference type="Proteomes" id="UP001057402">
    <property type="component" value="Chromosome 3"/>
</dbReference>
<accession>A0ACB9RV39</accession>
<gene>
    <name evidence="1" type="ORF">MLD38_008937</name>
</gene>
<name>A0ACB9RV39_9MYRT</name>
<sequence>MSLRRSFGGSVFRAVGRGVVFCQGRCPRWFRRSPGSSRRQPHQAYLSQERLRAEAPSPAVVVCLLLPCFPALLWVWGPHVAGRVRCPFPEEVHAALYAVQRAFDSTAHPHLVKDRYGPYVDQEVMDAANGSGLLSGASSGGTDVDWIEPALHICNGSTRALQLLGMDRVFDAFHLLQTDPSIQRMVISLSSDKSVWDAVLNNEVVKELRTSCSAGELTNLSNESFGDESDQANEVNEAAAVIKWIFDHTVMKIMEVVDKMTRLVNDMFDNSTEDQESSAGGRRADRIPFEEKLRTSFLLSVVVLLVVAMTRARRA</sequence>
<dbReference type="EMBL" id="CM042882">
    <property type="protein sequence ID" value="KAI4383056.1"/>
    <property type="molecule type" value="Genomic_DNA"/>
</dbReference>
<comment type="caution">
    <text evidence="1">The sequence shown here is derived from an EMBL/GenBank/DDBJ whole genome shotgun (WGS) entry which is preliminary data.</text>
</comment>
<keyword evidence="2" id="KW-1185">Reference proteome</keyword>
<reference evidence="2" key="1">
    <citation type="journal article" date="2023" name="Front. Plant Sci.">
        <title>Chromosomal-level genome assembly of Melastoma candidum provides insights into trichome evolution.</title>
        <authorList>
            <person name="Zhong Y."/>
            <person name="Wu W."/>
            <person name="Sun C."/>
            <person name="Zou P."/>
            <person name="Liu Y."/>
            <person name="Dai S."/>
            <person name="Zhou R."/>
        </authorList>
    </citation>
    <scope>NUCLEOTIDE SEQUENCE [LARGE SCALE GENOMIC DNA]</scope>
</reference>
<organism evidence="1 2">
    <name type="scientific">Melastoma candidum</name>
    <dbReference type="NCBI Taxonomy" id="119954"/>
    <lineage>
        <taxon>Eukaryota</taxon>
        <taxon>Viridiplantae</taxon>
        <taxon>Streptophyta</taxon>
        <taxon>Embryophyta</taxon>
        <taxon>Tracheophyta</taxon>
        <taxon>Spermatophyta</taxon>
        <taxon>Magnoliopsida</taxon>
        <taxon>eudicotyledons</taxon>
        <taxon>Gunneridae</taxon>
        <taxon>Pentapetalae</taxon>
        <taxon>rosids</taxon>
        <taxon>malvids</taxon>
        <taxon>Myrtales</taxon>
        <taxon>Melastomataceae</taxon>
        <taxon>Melastomatoideae</taxon>
        <taxon>Melastomateae</taxon>
        <taxon>Melastoma</taxon>
    </lineage>
</organism>
<proteinExistence type="predicted"/>
<protein>
    <submittedName>
        <fullName evidence="1">Uncharacterized protein</fullName>
    </submittedName>
</protein>
<evidence type="ECO:0000313" key="2">
    <source>
        <dbReference type="Proteomes" id="UP001057402"/>
    </source>
</evidence>